<dbReference type="AlphaFoldDB" id="A0AAD2HEY1"/>
<dbReference type="Proteomes" id="UP001295794">
    <property type="component" value="Unassembled WGS sequence"/>
</dbReference>
<evidence type="ECO:0000313" key="2">
    <source>
        <dbReference type="Proteomes" id="UP001295794"/>
    </source>
</evidence>
<reference evidence="1" key="1">
    <citation type="submission" date="2023-11" db="EMBL/GenBank/DDBJ databases">
        <authorList>
            <person name="De Vega J J."/>
            <person name="De Vega J J."/>
        </authorList>
    </citation>
    <scope>NUCLEOTIDE SEQUENCE</scope>
</reference>
<comment type="caution">
    <text evidence="1">The sequence shown here is derived from an EMBL/GenBank/DDBJ whole genome shotgun (WGS) entry which is preliminary data.</text>
</comment>
<sequence>VFLLFLLFRNLIDLHDHCLLFCIAPRGKLLVNALETAASSRIRDLSTYRGLGHLPSGVSGGVSMKLQSCQDVKSPASCPVLLWFPTFLAVSA</sequence>
<keyword evidence="2" id="KW-1185">Reference proteome</keyword>
<feature type="non-terminal residue" evidence="1">
    <location>
        <position position="92"/>
    </location>
</feature>
<organism evidence="1 2">
    <name type="scientific">Mycena citricolor</name>
    <dbReference type="NCBI Taxonomy" id="2018698"/>
    <lineage>
        <taxon>Eukaryota</taxon>
        <taxon>Fungi</taxon>
        <taxon>Dikarya</taxon>
        <taxon>Basidiomycota</taxon>
        <taxon>Agaricomycotina</taxon>
        <taxon>Agaricomycetes</taxon>
        <taxon>Agaricomycetidae</taxon>
        <taxon>Agaricales</taxon>
        <taxon>Marasmiineae</taxon>
        <taxon>Mycenaceae</taxon>
        <taxon>Mycena</taxon>
    </lineage>
</organism>
<dbReference type="EMBL" id="CAVNYO010000403">
    <property type="protein sequence ID" value="CAK5274596.1"/>
    <property type="molecule type" value="Genomic_DNA"/>
</dbReference>
<protein>
    <submittedName>
        <fullName evidence="1">Uncharacterized protein</fullName>
    </submittedName>
</protein>
<evidence type="ECO:0000313" key="1">
    <source>
        <dbReference type="EMBL" id="CAK5274596.1"/>
    </source>
</evidence>
<accession>A0AAD2HEY1</accession>
<proteinExistence type="predicted"/>
<gene>
    <name evidence="1" type="ORF">MYCIT1_LOCUS21838</name>
</gene>
<name>A0AAD2HEY1_9AGAR</name>